<feature type="domain" description="PurM-like C-terminal" evidence="10">
    <location>
        <begin position="210"/>
        <end position="364"/>
    </location>
</feature>
<dbReference type="PANTHER" id="PTHR43555:SF1">
    <property type="entry name" value="PHOSPHORIBOSYLFORMYLGLYCINAMIDINE SYNTHASE SUBUNIT PURL"/>
    <property type="match status" value="1"/>
</dbReference>
<evidence type="ECO:0000256" key="5">
    <source>
        <dbReference type="ARBA" id="ARBA00022755"/>
    </source>
</evidence>
<feature type="binding site" evidence="8">
    <location>
        <position position="276"/>
    </location>
    <ligand>
        <name>Mg(2+)</name>
        <dbReference type="ChEBI" id="CHEBI:18420"/>
        <label>2</label>
    </ligand>
</feature>
<dbReference type="SUPFAM" id="SSF55326">
    <property type="entry name" value="PurM N-terminal domain-like"/>
    <property type="match status" value="2"/>
</dbReference>
<dbReference type="InterPro" id="IPR010918">
    <property type="entry name" value="PurM-like_C_dom"/>
</dbReference>
<dbReference type="Pfam" id="PF02769">
    <property type="entry name" value="AIRS_C"/>
    <property type="match status" value="2"/>
</dbReference>
<dbReference type="NCBIfam" id="TIGR01736">
    <property type="entry name" value="FGAM_synth_II"/>
    <property type="match status" value="1"/>
</dbReference>
<evidence type="ECO:0000313" key="13">
    <source>
        <dbReference type="Proteomes" id="UP001589747"/>
    </source>
</evidence>
<dbReference type="NCBIfam" id="NF002290">
    <property type="entry name" value="PRK01213.1"/>
    <property type="match status" value="1"/>
</dbReference>
<feature type="binding site" evidence="8">
    <location>
        <begin position="320"/>
        <end position="322"/>
    </location>
    <ligand>
        <name>substrate</name>
    </ligand>
</feature>
<dbReference type="Proteomes" id="UP001589747">
    <property type="component" value="Unassembled WGS sequence"/>
</dbReference>
<evidence type="ECO:0000256" key="8">
    <source>
        <dbReference type="HAMAP-Rule" id="MF_00420"/>
    </source>
</evidence>
<feature type="binding site" evidence="8">
    <location>
        <position position="60"/>
    </location>
    <ligand>
        <name>ATP</name>
        <dbReference type="ChEBI" id="CHEBI:30616"/>
    </ligand>
</feature>
<dbReference type="Gene3D" id="3.90.650.10">
    <property type="entry name" value="PurM-like C-terminal domain"/>
    <property type="match status" value="2"/>
</dbReference>
<evidence type="ECO:0000256" key="6">
    <source>
        <dbReference type="ARBA" id="ARBA00022840"/>
    </source>
</evidence>
<organism evidence="12 13">
    <name type="scientific">Paenibacillus aurantiacus</name>
    <dbReference type="NCBI Taxonomy" id="1936118"/>
    <lineage>
        <taxon>Bacteria</taxon>
        <taxon>Bacillati</taxon>
        <taxon>Bacillota</taxon>
        <taxon>Bacilli</taxon>
        <taxon>Bacillales</taxon>
        <taxon>Paenibacillaceae</taxon>
        <taxon>Paenibacillus</taxon>
    </lineage>
</organism>
<evidence type="ECO:0000259" key="10">
    <source>
        <dbReference type="Pfam" id="PF02769"/>
    </source>
</evidence>
<feature type="binding site" evidence="8">
    <location>
        <position position="124"/>
    </location>
    <ligand>
        <name>substrate</name>
    </ligand>
</feature>
<comment type="caution">
    <text evidence="8">Lacks conserved residue(s) required for the propagation of feature annotation.</text>
</comment>
<feature type="binding site" evidence="8">
    <location>
        <position position="541"/>
    </location>
    <ligand>
        <name>Mg(2+)</name>
        <dbReference type="ChEBI" id="CHEBI:18420"/>
        <label>1</label>
    </ligand>
</feature>
<comment type="subunit">
    <text evidence="8">Monomer. Part of the FGAM synthase complex composed of 1 PurL, 1 PurQ and 2 PurS subunits.</text>
</comment>
<dbReference type="InterPro" id="IPR036921">
    <property type="entry name" value="PurM-like_N_sf"/>
</dbReference>
<evidence type="ECO:0000313" key="12">
    <source>
        <dbReference type="EMBL" id="MFB9331067.1"/>
    </source>
</evidence>
<dbReference type="Gene3D" id="3.30.1330.10">
    <property type="entry name" value="PurM-like, N-terminal domain"/>
    <property type="match status" value="2"/>
</dbReference>
<dbReference type="PANTHER" id="PTHR43555">
    <property type="entry name" value="PHOSPHORIBOSYLFORMYLGLYCINAMIDINE SYNTHASE SUBUNIT PURL"/>
    <property type="match status" value="1"/>
</dbReference>
<dbReference type="InterPro" id="IPR036676">
    <property type="entry name" value="PurM-like_C_sf"/>
</dbReference>
<dbReference type="InterPro" id="IPR010074">
    <property type="entry name" value="PRibForGlyAmidine_synth_PurL"/>
</dbReference>
<keyword evidence="2 8" id="KW-0436">Ligase</keyword>
<feature type="active site" evidence="8">
    <location>
        <position position="57"/>
    </location>
</feature>
<feature type="binding site" evidence="8">
    <location>
        <position position="99"/>
    </location>
    <ligand>
        <name>ATP</name>
        <dbReference type="ChEBI" id="CHEBI:30616"/>
    </ligand>
</feature>
<proteinExistence type="inferred from homology"/>
<evidence type="ECO:0000256" key="1">
    <source>
        <dbReference type="ARBA" id="ARBA00022490"/>
    </source>
</evidence>
<feature type="domain" description="PurM-like N-terminal" evidence="9">
    <location>
        <begin position="446"/>
        <end position="565"/>
    </location>
</feature>
<keyword evidence="6 8" id="KW-0067">ATP-binding</keyword>
<keyword evidence="3 8" id="KW-0479">Metal-binding</keyword>
<evidence type="ECO:0000256" key="3">
    <source>
        <dbReference type="ARBA" id="ARBA00022723"/>
    </source>
</evidence>
<evidence type="ECO:0000259" key="11">
    <source>
        <dbReference type="Pfam" id="PF18072"/>
    </source>
</evidence>
<dbReference type="EC" id="6.3.5.3" evidence="8"/>
<dbReference type="Pfam" id="PF00586">
    <property type="entry name" value="AIRS"/>
    <property type="match status" value="2"/>
</dbReference>
<keyword evidence="7 8" id="KW-0460">Magnesium</keyword>
<dbReference type="CDD" id="cd02203">
    <property type="entry name" value="PurL_repeat1"/>
    <property type="match status" value="1"/>
</dbReference>
<accession>A0ABV5L0R1</accession>
<evidence type="ECO:0000256" key="7">
    <source>
        <dbReference type="ARBA" id="ARBA00022842"/>
    </source>
</evidence>
<feature type="binding site" evidence="8">
    <location>
        <position position="503"/>
    </location>
    <ligand>
        <name>ATP</name>
        <dbReference type="ChEBI" id="CHEBI:30616"/>
    </ligand>
</feature>
<keyword evidence="1 8" id="KW-0963">Cytoplasm</keyword>
<dbReference type="InterPro" id="IPR016188">
    <property type="entry name" value="PurM-like_N"/>
</dbReference>
<keyword evidence="13" id="KW-1185">Reference proteome</keyword>
<feature type="active site" description="Proton acceptor" evidence="8">
    <location>
        <position position="103"/>
    </location>
</feature>
<comment type="caution">
    <text evidence="12">The sequence shown here is derived from an EMBL/GenBank/DDBJ whole genome shotgun (WGS) entry which is preliminary data.</text>
</comment>
<evidence type="ECO:0000259" key="9">
    <source>
        <dbReference type="Pfam" id="PF00586"/>
    </source>
</evidence>
<dbReference type="Pfam" id="PF18072">
    <property type="entry name" value="FGAR-AT_linker"/>
    <property type="match status" value="1"/>
</dbReference>
<dbReference type="PIRSF" id="PIRSF001587">
    <property type="entry name" value="FGAM_synthase_II"/>
    <property type="match status" value="1"/>
</dbReference>
<feature type="binding site" evidence="8">
    <location>
        <position position="248"/>
    </location>
    <ligand>
        <name>substrate</name>
    </ligand>
</feature>
<gene>
    <name evidence="8 12" type="primary">purL</name>
    <name evidence="12" type="ORF">ACFFSY_34470</name>
</gene>
<dbReference type="HAMAP" id="MF_00420">
    <property type="entry name" value="PurL_2"/>
    <property type="match status" value="1"/>
</dbReference>
<dbReference type="RefSeq" id="WP_377503055.1">
    <property type="nucleotide sequence ID" value="NZ_JBHMDO010000056.1"/>
</dbReference>
<evidence type="ECO:0000256" key="2">
    <source>
        <dbReference type="ARBA" id="ARBA00022598"/>
    </source>
</evidence>
<feature type="domain" description="PurM-like N-terminal" evidence="9">
    <location>
        <begin position="82"/>
        <end position="197"/>
    </location>
</feature>
<dbReference type="EMBL" id="JBHMDO010000056">
    <property type="protein sequence ID" value="MFB9331067.1"/>
    <property type="molecule type" value="Genomic_DNA"/>
</dbReference>
<comment type="similarity">
    <text evidence="8">Belongs to the FGAMS family.</text>
</comment>
<feature type="domain" description="Phosphoribosylformylglycinamidine synthase linker" evidence="11">
    <location>
        <begin position="15"/>
        <end position="61"/>
    </location>
</feature>
<feature type="binding site" evidence="8">
    <location>
        <begin position="102"/>
        <end position="105"/>
    </location>
    <ligand>
        <name>substrate</name>
    </ligand>
</feature>
<feature type="binding site" evidence="8">
    <location>
        <position position="125"/>
    </location>
    <ligand>
        <name>Mg(2+)</name>
        <dbReference type="ChEBI" id="CHEBI:18420"/>
        <label>2</label>
    </ligand>
</feature>
<feature type="binding site" evidence="8">
    <location>
        <position position="543"/>
    </location>
    <ligand>
        <name>substrate</name>
    </ligand>
</feature>
<feature type="domain" description="PurM-like C-terminal" evidence="10">
    <location>
        <begin position="579"/>
        <end position="714"/>
    </location>
</feature>
<comment type="pathway">
    <text evidence="8">Purine metabolism; IMP biosynthesis via de novo pathway; 5-amino-1-(5-phospho-D-ribosyl)imidazole from N(2)-formyl-N(1)-(5-phospho-D-ribosyl)glycinamide: step 1/2.</text>
</comment>
<protein>
    <recommendedName>
        <fullName evidence="8">Phosphoribosylformylglycinamidine synthase subunit PurL</fullName>
        <shortName evidence="8">FGAM synthase</shortName>
        <ecNumber evidence="8">6.3.5.3</ecNumber>
    </recommendedName>
    <alternativeName>
        <fullName evidence="8">Formylglycinamide ribonucleotide amidotransferase subunit II</fullName>
        <shortName evidence="8">FGAR amidotransferase II</shortName>
        <shortName evidence="8">FGAR-AT II</shortName>
    </alternativeName>
    <alternativeName>
        <fullName evidence="8">Glutamine amidotransferase PurL</fullName>
    </alternativeName>
    <alternativeName>
        <fullName evidence="8">Phosphoribosylformylglycinamidine synthase subunit II</fullName>
    </alternativeName>
</protein>
<keyword evidence="4 8" id="KW-0547">Nucleotide-binding</keyword>
<comment type="catalytic activity">
    <reaction evidence="8">
        <text>N(2)-formyl-N(1)-(5-phospho-beta-D-ribosyl)glycinamide + L-glutamine + ATP + H2O = 2-formamido-N(1)-(5-O-phospho-beta-D-ribosyl)acetamidine + L-glutamate + ADP + phosphate + H(+)</text>
        <dbReference type="Rhea" id="RHEA:17129"/>
        <dbReference type="ChEBI" id="CHEBI:15377"/>
        <dbReference type="ChEBI" id="CHEBI:15378"/>
        <dbReference type="ChEBI" id="CHEBI:29985"/>
        <dbReference type="ChEBI" id="CHEBI:30616"/>
        <dbReference type="ChEBI" id="CHEBI:43474"/>
        <dbReference type="ChEBI" id="CHEBI:58359"/>
        <dbReference type="ChEBI" id="CHEBI:147286"/>
        <dbReference type="ChEBI" id="CHEBI:147287"/>
        <dbReference type="ChEBI" id="CHEBI:456216"/>
        <dbReference type="EC" id="6.3.5.3"/>
    </reaction>
</comment>
<evidence type="ECO:0000256" key="4">
    <source>
        <dbReference type="ARBA" id="ARBA00022741"/>
    </source>
</evidence>
<keyword evidence="5 8" id="KW-0658">Purine biosynthesis</keyword>
<dbReference type="CDD" id="cd02204">
    <property type="entry name" value="PurL_repeat2"/>
    <property type="match status" value="1"/>
</dbReference>
<dbReference type="GO" id="GO:0004642">
    <property type="term" value="F:phosphoribosylformylglycinamidine synthase activity"/>
    <property type="evidence" value="ECO:0007669"/>
    <property type="project" value="UniProtKB-EC"/>
</dbReference>
<comment type="subcellular location">
    <subcellularLocation>
        <location evidence="8">Cytoplasm</location>
    </subcellularLocation>
</comment>
<reference evidence="12 13" key="1">
    <citation type="submission" date="2024-09" db="EMBL/GenBank/DDBJ databases">
        <authorList>
            <person name="Sun Q."/>
            <person name="Mori K."/>
        </authorList>
    </citation>
    <scope>NUCLEOTIDE SEQUENCE [LARGE SCALE GENOMIC DNA]</scope>
    <source>
        <strain evidence="12 13">TISTR 2452</strain>
    </source>
</reference>
<feature type="binding site" evidence="8">
    <location>
        <position position="101"/>
    </location>
    <ligand>
        <name>Mg(2+)</name>
        <dbReference type="ChEBI" id="CHEBI:18420"/>
        <label>1</label>
    </ligand>
</feature>
<dbReference type="SUPFAM" id="SSF56042">
    <property type="entry name" value="PurM C-terminal domain-like"/>
    <property type="match status" value="2"/>
</dbReference>
<sequence>MAQQLTAKEPTAEQIADQKIYTQFGVTDHEYELICGFLGRLPNYTEIGVFSVMWSEHCSYKNSKPILKKFPITGPKVLMGPGEGAGIVDIGDNQAVVFKIESHNHPSAVEPYQGAATGVGGIIRDIFSMGARPVALLNSLRFGNLENARVKYLFENVVSGIAGYGNCIGIPTVAGEVMFDESYEGNPLVNAMCVGLIDHDKIQRGVAKGVGNPVFYVGPATGRDGIHGATFASVELSEESEEKRTAVQVGDPFMEKLVMESTLELINSGIVLGIQDMGAAGLTCSSAEMASKAGNGLELYLDEVPQREAGMTPYEMMLSESQERMLFVVAPEHEAQAREIFERWGVICAKVGKVTDDGRLRLFHQGEEVANMPVKALVDECPVYNKPSAEPAYYAENGAIDTSYEEVNDLTGTLKQILASPTVASKEWVYNQYDYMVRTSTAVQPGSDAAVVTIPGTRKALAMTTDCNGRYVYLDPEVGGAIAVAEAARNIVCSGAEPLAITDNLNFGNPEKPEVFWQLEKAADGMSDACRALATPVIGGNVSLYNENAKGAIYPTPVIGMVGLVHDVNHITTQRFKSEGDIIILLGETKHEFGGSEYQHVLHGKNEGRPPQLDLAAEKQLLDGVLGAIQQGLVASAHDLSEGGLAAALAESCIGGRLGADVNIVTNLRADAALFSESQSRILLSAKPDQAEQLRAYLTEQGVPNAQVGVVRGSDLTININGKPGIAAPVEQLEQVWKDAIPCLMK</sequence>
<comment type="function">
    <text evidence="8">Part of the phosphoribosylformylglycinamidine synthase complex involved in the purines biosynthetic pathway. Catalyzes the ATP-dependent conversion of formylglycinamide ribonucleotide (FGAR) and glutamine to yield formylglycinamidine ribonucleotide (FGAM) and glutamate. The FGAM synthase complex is composed of three subunits. PurQ produces an ammonia molecule by converting glutamine to glutamate. PurL transfers the ammonia molecule to FGAR to form FGAM in an ATP-dependent manner. PurS interacts with PurQ and PurL and is thought to assist in the transfer of the ammonia molecule from PurQ to PurL.</text>
</comment>
<feature type="binding site" evidence="8">
    <location>
        <position position="540"/>
    </location>
    <ligand>
        <name>ATP</name>
        <dbReference type="ChEBI" id="CHEBI:30616"/>
    </ligand>
</feature>
<dbReference type="InterPro" id="IPR041609">
    <property type="entry name" value="PurL_linker"/>
</dbReference>
<name>A0ABV5L0R1_9BACL</name>